<dbReference type="GO" id="GO:0009898">
    <property type="term" value="C:cytoplasmic side of plasma membrane"/>
    <property type="evidence" value="ECO:0007669"/>
    <property type="project" value="TreeGrafter"/>
</dbReference>
<dbReference type="GO" id="GO:0051782">
    <property type="term" value="P:negative regulation of cell division"/>
    <property type="evidence" value="ECO:0007669"/>
    <property type="project" value="TreeGrafter"/>
</dbReference>
<dbReference type="STRING" id="33051.SB4_11435"/>
<dbReference type="InterPro" id="IPR050625">
    <property type="entry name" value="ParA/MinD_ATPase"/>
</dbReference>
<reference evidence="3 4" key="1">
    <citation type="journal article" date="2016" name="Front. Microbiol.">
        <title>Genomic Resource of Rice Seed Associated Bacteria.</title>
        <authorList>
            <person name="Midha S."/>
            <person name="Bansal K."/>
            <person name="Sharma S."/>
            <person name="Kumar N."/>
            <person name="Patil P.P."/>
            <person name="Chaudhry V."/>
            <person name="Patil P.B."/>
        </authorList>
    </citation>
    <scope>NUCLEOTIDE SEQUENCE [LARGE SCALE GENOMIC DNA]</scope>
    <source>
        <strain evidence="3 4">NS319</strain>
    </source>
</reference>
<evidence type="ECO:0000313" key="3">
    <source>
        <dbReference type="EMBL" id="KTT67822.1"/>
    </source>
</evidence>
<evidence type="ECO:0000256" key="2">
    <source>
        <dbReference type="ARBA" id="ARBA00022840"/>
    </source>
</evidence>
<dbReference type="PANTHER" id="PTHR43384">
    <property type="entry name" value="SEPTUM SITE-DETERMINING PROTEIN MIND HOMOLOG, CHLOROPLASTIC-RELATED"/>
    <property type="match status" value="1"/>
</dbReference>
<dbReference type="EMBL" id="LDTD01000146">
    <property type="protein sequence ID" value="KTT67822.1"/>
    <property type="molecule type" value="Genomic_DNA"/>
</dbReference>
<accession>A0A147HSL7</accession>
<keyword evidence="1" id="KW-0547">Nucleotide-binding</keyword>
<dbReference type="GO" id="GO:0005829">
    <property type="term" value="C:cytosol"/>
    <property type="evidence" value="ECO:0007669"/>
    <property type="project" value="TreeGrafter"/>
</dbReference>
<proteinExistence type="predicted"/>
<organism evidence="3 4">
    <name type="scientific">Sphingomonas sanguinis</name>
    <dbReference type="NCBI Taxonomy" id="33051"/>
    <lineage>
        <taxon>Bacteria</taxon>
        <taxon>Pseudomonadati</taxon>
        <taxon>Pseudomonadota</taxon>
        <taxon>Alphaproteobacteria</taxon>
        <taxon>Sphingomonadales</taxon>
        <taxon>Sphingomonadaceae</taxon>
        <taxon>Sphingomonas</taxon>
    </lineage>
</organism>
<dbReference type="AlphaFoldDB" id="A0A147HSL7"/>
<dbReference type="GO" id="GO:0005524">
    <property type="term" value="F:ATP binding"/>
    <property type="evidence" value="ECO:0007669"/>
    <property type="project" value="UniProtKB-KW"/>
</dbReference>
<protein>
    <submittedName>
        <fullName evidence="3">Pilus assembly protein CpaE</fullName>
    </submittedName>
</protein>
<gene>
    <name evidence="3" type="ORF">NS319_16790</name>
</gene>
<dbReference type="SUPFAM" id="SSF52172">
    <property type="entry name" value="CheY-like"/>
    <property type="match status" value="1"/>
</dbReference>
<evidence type="ECO:0000256" key="1">
    <source>
        <dbReference type="ARBA" id="ARBA00022741"/>
    </source>
</evidence>
<name>A0A147HSL7_9SPHN</name>
<dbReference type="PANTHER" id="PTHR43384:SF6">
    <property type="entry name" value="SEPTUM SITE-DETERMINING PROTEIN MIND HOMOLOG, CHLOROPLASTIC"/>
    <property type="match status" value="1"/>
</dbReference>
<keyword evidence="2" id="KW-0067">ATP-binding</keyword>
<dbReference type="Gene3D" id="3.40.50.2300">
    <property type="match status" value="1"/>
</dbReference>
<dbReference type="RefSeq" id="WP_058734637.1">
    <property type="nucleotide sequence ID" value="NZ_LDTD01000146.1"/>
</dbReference>
<dbReference type="SUPFAM" id="SSF52540">
    <property type="entry name" value="P-loop containing nucleoside triphosphate hydrolases"/>
    <property type="match status" value="1"/>
</dbReference>
<dbReference type="Proteomes" id="UP000072867">
    <property type="component" value="Unassembled WGS sequence"/>
</dbReference>
<comment type="caution">
    <text evidence="3">The sequence shown here is derived from an EMBL/GenBank/DDBJ whole genome shotgun (WGS) entry which is preliminary data.</text>
</comment>
<evidence type="ECO:0000313" key="4">
    <source>
        <dbReference type="Proteomes" id="UP000072867"/>
    </source>
</evidence>
<dbReference type="GO" id="GO:0016887">
    <property type="term" value="F:ATP hydrolysis activity"/>
    <property type="evidence" value="ECO:0007669"/>
    <property type="project" value="TreeGrafter"/>
</dbReference>
<dbReference type="Gene3D" id="3.40.50.300">
    <property type="entry name" value="P-loop containing nucleotide triphosphate hydrolases"/>
    <property type="match status" value="1"/>
</dbReference>
<dbReference type="PATRIC" id="fig|33051.3.peg.906"/>
<dbReference type="InterPro" id="IPR011006">
    <property type="entry name" value="CheY-like_superfamily"/>
</dbReference>
<dbReference type="InterPro" id="IPR027417">
    <property type="entry name" value="P-loop_NTPase"/>
</dbReference>
<sequence length="421" mass="45234">MNAPWKPGMMTTREPFQAFACDDWTAEAIRPLVVEQGWSPEKVVKGGLRGAIQSLAVSASPQILLVDLSDSADPATEINNLAEVCEPGTIVIAVGQVNDVRLYRMLMSSGLHDYLLKPISADQLRDTIAQARAILHAPRTLDTGPEKAPCSVAVVGARGGVGTSTIATSLGWLMADRLERSTAILDLDVHFGTAALSLDLEPGRGLVDAIDNPSRIDGLFLERAMVKASERLSILSAEAPISAPIMTDGLAFAQLQDEMRLNFETTIVDLPRGMMIQQPVLVSSAQTIILVTEFTLAAARDTIRLLAWLKTHAPQSTVLTVANRVQPAAQSEIAQSDFEGSIERPVDFAIPYDPKLVVQAAKLGKPIAELGRTSRTIVPLLELSQRICASAEGEAIVAPARRGLLDRFDLKALLAKRAKAD</sequence>